<proteinExistence type="inferred from homology"/>
<comment type="similarity">
    <text evidence="1 4">Belongs to the Frigida family.</text>
</comment>
<evidence type="ECO:0000256" key="3">
    <source>
        <dbReference type="ARBA" id="ARBA00023089"/>
    </source>
</evidence>
<keyword evidence="4" id="KW-0217">Developmental protein</keyword>
<reference evidence="6" key="1">
    <citation type="submission" date="2018-04" db="EMBL/GenBank/DDBJ databases">
        <title>WGS assembly of Panicum hallii.</title>
        <authorList>
            <person name="Lovell J."/>
            <person name="Jenkins J."/>
            <person name="Lowry D."/>
            <person name="Mamidi S."/>
            <person name="Sreedasyam A."/>
            <person name="Weng X."/>
            <person name="Barry K."/>
            <person name="Bonette J."/>
            <person name="Campitelli B."/>
            <person name="Daum C."/>
            <person name="Gordon S."/>
            <person name="Gould B."/>
            <person name="Lipzen A."/>
            <person name="Macqueen A."/>
            <person name="Palacio-Mejia J."/>
            <person name="Plott C."/>
            <person name="Shakirov E."/>
            <person name="Shu S."/>
            <person name="Yoshinaga Y."/>
            <person name="Zane M."/>
            <person name="Rokhsar D."/>
            <person name="Grimwood J."/>
            <person name="Schmutz J."/>
            <person name="Juenger T."/>
        </authorList>
    </citation>
    <scope>NUCLEOTIDE SEQUENCE [LARGE SCALE GENOMIC DNA]</scope>
    <source>
        <strain evidence="6">FIL2</strain>
    </source>
</reference>
<evidence type="ECO:0000256" key="4">
    <source>
        <dbReference type="RuleBase" id="RU364012"/>
    </source>
</evidence>
<feature type="compositionally biased region" description="Polar residues" evidence="5">
    <location>
        <begin position="498"/>
        <end position="509"/>
    </location>
</feature>
<evidence type="ECO:0000313" key="6">
    <source>
        <dbReference type="EMBL" id="PAN51103.1"/>
    </source>
</evidence>
<accession>A0A2S3ITC8</accession>
<dbReference type="Gramene" id="PAN51103">
    <property type="protein sequence ID" value="PAN51103"/>
    <property type="gene ID" value="PAHAL_9G570100"/>
</dbReference>
<dbReference type="GO" id="GO:0030154">
    <property type="term" value="P:cell differentiation"/>
    <property type="evidence" value="ECO:0007669"/>
    <property type="project" value="UniProtKB-KW"/>
</dbReference>
<dbReference type="PANTHER" id="PTHR31791:SF68">
    <property type="entry name" value="FRIGIDA-LIKE PROTEIN"/>
    <property type="match status" value="1"/>
</dbReference>
<sequence>MGPMVVIWTQRPCLFLVPPFASTRPPSEEEIGGSTRIRRSTNLDRVSDIVAMADAAQSIPAAIASLQTYSTALYAFTAAWRSVESHAAGLDSTLAARLAGFSELELICSAMDGAGLRAHLTEHRDELKEPARALDAALLVAPDPGLLALSAAAGFCRAPPEVAKSDGDIKVSCCLLIGLLDRLRAIGVKPSPEARDEARAVAADWKRGKRIGPEAMFKQEMFAFLLLVGVFGLVEDVGGASEVLDLIVSIASRERAVDAFVGLGLDLDQHMPVLIEKMKQKSKQLEAVKFIQALNVVHKYPLMPVLRSYISAAALAGKMIRIRGDDPASQNAADAKERMLLGTLQKFIQEHKLEELPILEEANKRTAQLDKQSAERKRAAAAAVAAAQQVSKNIEEQRKIQQLMQPAKRSKVDNVVLGSSGQNVHSAGTPSQQFIPRQSIHTAVAPNQYQAALNPNVLPAITQISQVVTGNHRPIGIQSQVPVAPAVPTHYGGPDYEVTSSRPYRSSTLAPGPSALNVPSGRASSRSRLYSGDPLAAVSRSSGKKGSSYNYSLSNMSTYDPK</sequence>
<name>A0A2S3ITC8_9POAL</name>
<dbReference type="Pfam" id="PF07899">
    <property type="entry name" value="Frigida"/>
    <property type="match status" value="1"/>
</dbReference>
<feature type="region of interest" description="Disordered" evidence="5">
    <location>
        <begin position="486"/>
        <end position="562"/>
    </location>
</feature>
<feature type="compositionally biased region" description="Low complexity" evidence="5">
    <location>
        <begin position="539"/>
        <end position="555"/>
    </location>
</feature>
<dbReference type="InterPro" id="IPR012474">
    <property type="entry name" value="Frigida"/>
</dbReference>
<gene>
    <name evidence="6" type="ORF">PAHAL_9G570100</name>
</gene>
<keyword evidence="2 4" id="KW-0221">Differentiation</keyword>
<organism evidence="6">
    <name type="scientific">Panicum hallii</name>
    <dbReference type="NCBI Taxonomy" id="206008"/>
    <lineage>
        <taxon>Eukaryota</taxon>
        <taxon>Viridiplantae</taxon>
        <taxon>Streptophyta</taxon>
        <taxon>Embryophyta</taxon>
        <taxon>Tracheophyta</taxon>
        <taxon>Spermatophyta</taxon>
        <taxon>Magnoliopsida</taxon>
        <taxon>Liliopsida</taxon>
        <taxon>Poales</taxon>
        <taxon>Poaceae</taxon>
        <taxon>PACMAD clade</taxon>
        <taxon>Panicoideae</taxon>
        <taxon>Panicodae</taxon>
        <taxon>Paniceae</taxon>
        <taxon>Panicinae</taxon>
        <taxon>Panicum</taxon>
        <taxon>Panicum sect. Panicum</taxon>
    </lineage>
</organism>
<dbReference type="PANTHER" id="PTHR31791">
    <property type="entry name" value="FRIGIDA-LIKE PROTEIN 3-RELATED"/>
    <property type="match status" value="1"/>
</dbReference>
<dbReference type="Proteomes" id="UP000243499">
    <property type="component" value="Chromosome 9"/>
</dbReference>
<evidence type="ECO:0000256" key="1">
    <source>
        <dbReference type="ARBA" id="ARBA00008956"/>
    </source>
</evidence>
<evidence type="ECO:0000256" key="5">
    <source>
        <dbReference type="SAM" id="MobiDB-lite"/>
    </source>
</evidence>
<dbReference type="AlphaFoldDB" id="A0A2S3ITC8"/>
<keyword evidence="3 4" id="KW-0287">Flowering</keyword>
<dbReference type="EMBL" id="CM008054">
    <property type="protein sequence ID" value="PAN51103.1"/>
    <property type="molecule type" value="Genomic_DNA"/>
</dbReference>
<protein>
    <recommendedName>
        <fullName evidence="4">FRIGIDA-like protein</fullName>
    </recommendedName>
</protein>
<evidence type="ECO:0000256" key="2">
    <source>
        <dbReference type="ARBA" id="ARBA00022782"/>
    </source>
</evidence>
<dbReference type="GO" id="GO:0009908">
    <property type="term" value="P:flower development"/>
    <property type="evidence" value="ECO:0007669"/>
    <property type="project" value="UniProtKB-KW"/>
</dbReference>